<reference evidence="2" key="1">
    <citation type="submission" date="2023-08" db="EMBL/GenBank/DDBJ databases">
        <title>Chromosome-level Genome Assembly of mud carp (Cirrhinus molitorella).</title>
        <authorList>
            <person name="Liu H."/>
        </authorList>
    </citation>
    <scope>NUCLEOTIDE SEQUENCE</scope>
    <source>
        <strain evidence="2">Prfri</strain>
        <tissue evidence="2">Muscle</tissue>
    </source>
</reference>
<evidence type="ECO:0000256" key="1">
    <source>
        <dbReference type="SAM" id="MobiDB-lite"/>
    </source>
</evidence>
<keyword evidence="3" id="KW-1185">Reference proteome</keyword>
<accession>A0AA88PB43</accession>
<feature type="region of interest" description="Disordered" evidence="1">
    <location>
        <begin position="54"/>
        <end position="88"/>
    </location>
</feature>
<name>A0AA88PB43_9TELE</name>
<dbReference type="Proteomes" id="UP001187343">
    <property type="component" value="Unassembled WGS sequence"/>
</dbReference>
<dbReference type="AlphaFoldDB" id="A0AA88PB43"/>
<organism evidence="2 3">
    <name type="scientific">Cirrhinus molitorella</name>
    <name type="common">mud carp</name>
    <dbReference type="NCBI Taxonomy" id="172907"/>
    <lineage>
        <taxon>Eukaryota</taxon>
        <taxon>Metazoa</taxon>
        <taxon>Chordata</taxon>
        <taxon>Craniata</taxon>
        <taxon>Vertebrata</taxon>
        <taxon>Euteleostomi</taxon>
        <taxon>Actinopterygii</taxon>
        <taxon>Neopterygii</taxon>
        <taxon>Teleostei</taxon>
        <taxon>Ostariophysi</taxon>
        <taxon>Cypriniformes</taxon>
        <taxon>Cyprinidae</taxon>
        <taxon>Labeoninae</taxon>
        <taxon>Labeonini</taxon>
        <taxon>Cirrhinus</taxon>
    </lineage>
</organism>
<dbReference type="EMBL" id="JAUYZG010000017">
    <property type="protein sequence ID" value="KAK2883827.1"/>
    <property type="molecule type" value="Genomic_DNA"/>
</dbReference>
<gene>
    <name evidence="2" type="ORF">Q8A67_017464</name>
</gene>
<sequence length="160" mass="17645">MRLEGDVRIHGLSWKLGVHLLDRGSKFSRLIAENITCLIRVIDTASFSRLRDSGPALGQDDCQPSHHNRSTEPGGGDRKRGPDTDNRRRSCLSSAGITVALKGTQGRIGMPSSQLGSAVFVATEEPAALEDVLQRWQRCSALLPIRAPDQMCWIHTWMTL</sequence>
<evidence type="ECO:0000313" key="3">
    <source>
        <dbReference type="Proteomes" id="UP001187343"/>
    </source>
</evidence>
<protein>
    <submittedName>
        <fullName evidence="2">Uncharacterized protein</fullName>
    </submittedName>
</protein>
<evidence type="ECO:0000313" key="2">
    <source>
        <dbReference type="EMBL" id="KAK2883827.1"/>
    </source>
</evidence>
<feature type="compositionally biased region" description="Basic and acidic residues" evidence="1">
    <location>
        <begin position="75"/>
        <end position="88"/>
    </location>
</feature>
<proteinExistence type="predicted"/>
<comment type="caution">
    <text evidence="2">The sequence shown here is derived from an EMBL/GenBank/DDBJ whole genome shotgun (WGS) entry which is preliminary data.</text>
</comment>